<feature type="region of interest" description="Disordered" evidence="1">
    <location>
        <begin position="1"/>
        <end position="68"/>
    </location>
</feature>
<feature type="compositionally biased region" description="Basic and acidic residues" evidence="1">
    <location>
        <begin position="735"/>
        <end position="765"/>
    </location>
</feature>
<feature type="compositionally biased region" description="Polar residues" evidence="1">
    <location>
        <begin position="409"/>
        <end position="426"/>
    </location>
</feature>
<feature type="region of interest" description="Disordered" evidence="1">
    <location>
        <begin position="734"/>
        <end position="765"/>
    </location>
</feature>
<dbReference type="KEGG" id="pxu:106113733"/>
<dbReference type="GeneID" id="106113733"/>
<feature type="region of interest" description="Disordered" evidence="1">
    <location>
        <begin position="118"/>
        <end position="249"/>
    </location>
</feature>
<feature type="compositionally biased region" description="Polar residues" evidence="1">
    <location>
        <begin position="1200"/>
        <end position="1214"/>
    </location>
</feature>
<dbReference type="GO" id="GO:0005634">
    <property type="term" value="C:nucleus"/>
    <property type="evidence" value="ECO:0007669"/>
    <property type="project" value="TreeGrafter"/>
</dbReference>
<proteinExistence type="predicted"/>
<feature type="region of interest" description="Disordered" evidence="1">
    <location>
        <begin position="559"/>
        <end position="578"/>
    </location>
</feature>
<dbReference type="Proteomes" id="UP000694872">
    <property type="component" value="Unplaced"/>
</dbReference>
<feature type="region of interest" description="Disordered" evidence="1">
    <location>
        <begin position="1065"/>
        <end position="1107"/>
    </location>
</feature>
<feature type="region of interest" description="Disordered" evidence="1">
    <location>
        <begin position="484"/>
        <end position="518"/>
    </location>
</feature>
<evidence type="ECO:0000313" key="2">
    <source>
        <dbReference type="RefSeq" id="XP_013162073.1"/>
    </source>
</evidence>
<dbReference type="InterPro" id="IPR051372">
    <property type="entry name" value="CWC21"/>
</dbReference>
<feature type="compositionally biased region" description="Low complexity" evidence="1">
    <location>
        <begin position="333"/>
        <end position="347"/>
    </location>
</feature>
<feature type="compositionally biased region" description="Basic residues" evidence="1">
    <location>
        <begin position="1391"/>
        <end position="1403"/>
    </location>
</feature>
<feature type="region of interest" description="Disordered" evidence="1">
    <location>
        <begin position="1779"/>
        <end position="1818"/>
    </location>
</feature>
<feature type="region of interest" description="Disordered" evidence="1">
    <location>
        <begin position="390"/>
        <end position="433"/>
    </location>
</feature>
<feature type="compositionally biased region" description="Basic and acidic residues" evidence="1">
    <location>
        <begin position="1404"/>
        <end position="1436"/>
    </location>
</feature>
<gene>
    <name evidence="2" type="primary">LOC106113733</name>
</gene>
<feature type="region of interest" description="Disordered" evidence="1">
    <location>
        <begin position="304"/>
        <end position="347"/>
    </location>
</feature>
<dbReference type="CTD" id="46006"/>
<feature type="compositionally biased region" description="Basic and acidic residues" evidence="1">
    <location>
        <begin position="1787"/>
        <end position="1796"/>
    </location>
</feature>
<feature type="compositionally biased region" description="Polar residues" evidence="1">
    <location>
        <begin position="304"/>
        <end position="313"/>
    </location>
</feature>
<feature type="compositionally biased region" description="Polar residues" evidence="1">
    <location>
        <begin position="127"/>
        <end position="137"/>
    </location>
</feature>
<name>A0AAJ6YZL3_PAPXU</name>
<protein>
    <submittedName>
        <fullName evidence="2">Uncharacterized protein LOC106113733 isoform X1</fullName>
    </submittedName>
</protein>
<feature type="compositionally biased region" description="Basic residues" evidence="1">
    <location>
        <begin position="189"/>
        <end position="198"/>
    </location>
</feature>
<feature type="compositionally biased region" description="Basic residues" evidence="1">
    <location>
        <begin position="394"/>
        <end position="403"/>
    </location>
</feature>
<evidence type="ECO:0000256" key="1">
    <source>
        <dbReference type="SAM" id="MobiDB-lite"/>
    </source>
</evidence>
<feature type="region of interest" description="Disordered" evidence="1">
    <location>
        <begin position="1388"/>
        <end position="1475"/>
    </location>
</feature>
<dbReference type="PANTHER" id="PTHR36562">
    <property type="entry name" value="SERINE/ARGININE REPETITIVE MATRIX 2"/>
    <property type="match status" value="1"/>
</dbReference>
<feature type="region of interest" description="Disordered" evidence="1">
    <location>
        <begin position="1195"/>
        <end position="1224"/>
    </location>
</feature>
<organism evidence="2">
    <name type="scientific">Papilio xuthus</name>
    <name type="common">Asian swallowtail butterfly</name>
    <dbReference type="NCBI Taxonomy" id="66420"/>
    <lineage>
        <taxon>Eukaryota</taxon>
        <taxon>Metazoa</taxon>
        <taxon>Ecdysozoa</taxon>
        <taxon>Arthropoda</taxon>
        <taxon>Hexapoda</taxon>
        <taxon>Insecta</taxon>
        <taxon>Pterygota</taxon>
        <taxon>Neoptera</taxon>
        <taxon>Endopterygota</taxon>
        <taxon>Lepidoptera</taxon>
        <taxon>Glossata</taxon>
        <taxon>Ditrysia</taxon>
        <taxon>Papilionoidea</taxon>
        <taxon>Papilionidae</taxon>
        <taxon>Papilioninae</taxon>
        <taxon>Papilio</taxon>
    </lineage>
</organism>
<feature type="region of interest" description="Disordered" evidence="1">
    <location>
        <begin position="1858"/>
        <end position="1897"/>
    </location>
</feature>
<reference evidence="2" key="1">
    <citation type="submission" date="2025-08" db="UniProtKB">
        <authorList>
            <consortium name="RefSeq"/>
        </authorList>
    </citation>
    <scope>IDENTIFICATION</scope>
</reference>
<feature type="compositionally biased region" description="Basic and acidic residues" evidence="1">
    <location>
        <begin position="1"/>
        <end position="52"/>
    </location>
</feature>
<feature type="compositionally biased region" description="Basic and acidic residues" evidence="1">
    <location>
        <begin position="1870"/>
        <end position="1886"/>
    </location>
</feature>
<accession>A0AAJ6YZL3</accession>
<feature type="compositionally biased region" description="Basic and acidic residues" evidence="1">
    <location>
        <begin position="559"/>
        <end position="576"/>
    </location>
</feature>
<dbReference type="PANTHER" id="PTHR36562:SF6">
    <property type="entry name" value="EG:133E12.4 PROTEIN"/>
    <property type="match status" value="1"/>
</dbReference>
<dbReference type="RefSeq" id="XP_013162073.1">
    <property type="nucleotide sequence ID" value="XM_013306619.1"/>
</dbReference>
<feature type="compositionally biased region" description="Basic residues" evidence="1">
    <location>
        <begin position="53"/>
        <end position="68"/>
    </location>
</feature>
<sequence>MKTKQIKDESDKSVDEDTVEPKTRARKKASDVADEDKNKPNQDDKPPKEPKKTVGKPKAVVKKRPLGIRKTLRNKKIVAAKEKLRNVVKVPGKRGRKPAIKPIPETCQETVPLIPACEIKKEPIEDTTPNSRSSSPKTGRRQRLSSDMFMMKSVLGDSPNSLVLGPRTSPYSMRSERSNSPSMFEGKHLRSRKPRGAKSKLLSEVVMKEQKKRRRLLSDSKTTEGADGSDDSKKLKRGRSCSRDGSEFSKCSDVTESDVSLSETLIDTEHKELNKNIDKPKTDLDVDIENNVQISTIAKVPSLNTDSKLSDTTGDVEPSCNVQEKEKKKLSLKRTTSLDSDNNNSNRLKLENLNTSELEAKLLPKTEQNTLLEERSSILTSMSRTFNSKEVSKNIRKARRGKKVAGVGRSSSGPASKNGINSTITNDPADDKHETLDTLSKEINDLINDLDQNIDQDQEIANKTDQMPSKPVAKFYGLSKPLGDSNSIVHPETPNKDKDLISPLTNEMTPSKSDDSDNIRLRYEDSVEKSADARRLEIPYNCPTVASIDKLMDRLKEFEERDKKRQRQESESKATDNKSVMVTNDVVLIPKSGADIKPLKDIQTVRSPEKVIEKENVLSCFENNSAISIVKRDQVRKSIDVDLPNSVTLIKRNSFSARKESTSSNHSKDSDAISVFEKSFGKDVTLTELRKSVDKGSSSAQIDLHHFSLHPTNTNQALVGLVLDSSQISITPRVVEPKVTGDQKRKSSDSLSRKSSESGIENEEKITIEKMKSPTHQMKSQAITIIPAPVAVKSPETAQAIEAEALAPPLDNVKPVPASLSLASEVVNTAVLADPENKLANLDADINNHNETEKTEAATVPENETVVPDIPAKAEPPVEVKEEVKPNVEPVKPKETPIKAKESTAKVVEVKRSSNSRKSIENVIEAVKPKSPKVKSARNSIESQAGPSNMILETPESQERKESVLRTCYGLITHKAANEAKIEKAKEKERIYGSNYCSLMGSKNKSKSGDYTGTLKTVIKLPRNTGERERKRQKTSLKMTFQKTKPRSGKVAVEVGEASGEDHYTVERREGGAGATSDGGHRKSHYSNRLNHDTETVPEPEPAKDTPNLVIPEKASSFSIHPDRLCLDQCFYCGGKFGLFDTPCHIAQMKSTERQRKVLDNEEKLTIDSCLCDACYRHVDRRANCPSYRKRPLVKPLTPQLPTQPENVNENPLSPTEDDSSEETKLLREVRTATCHTAGCGAGAEHSVRRKWLIKMRSSVNKLLKLECDYPGLHTIPLCAEHYRTLAPLMACVLCRRRITKHHNVHFIHHGYLELNPYLKEAGVPVQFTERPVLCKMCRNYCALLTRPGHNDKYAQACRRRLLQIYNIELPPELEHEVENTLILEDSGLGKQKKKARTKSKQRKSSEPDKLDSESSERATESSPEKEKEKEVEEPKSTPPIEEDIESLISSNKIPVPGATKQPDEPPSDGSESEAVFDCDAPIIPLDKRTELQYLLQKQNNPKQFIQKPPNLTQKQKNILKVHNPGVQKPGYQNKINDKNSKRLHKIGQIFAHKDKPTGDVEMLEAERAKEITILKNISLNDECTIETIPNKKPADINTLKNKWQMSESFTQVKKNLSELSKKLSVDKEPKKSSDMKYSNPVKRLETNPSISVRELFPGEEEMNLQCNIEFNNVKGVTPEGWEKCNTMIQYDVETKKLWNELQRPYGNQSSFLRHLILLEKYFRNGDLVLSHNASPNATNYSDSVQSRLRSYDNVVEPPKRTEPAISLLEFRKKPSVNGKSLLKSSHSADDKDPKKFMPPPVVPKPKSKSEKSKLKPLPPELIAINTPNAQGRKAIQNVLHNIQQLVKGVSAADPTEVAAAPLPPTPKFEPPKEKKETLNKPDTPKKTKTTSKPWRPTLMPITQENLARIAREPTQVAVDGRTLPSLVQVMSSGKRYHITLQDYNKMCIMRREKLQQLQDGDCKPKKEDTTIVTEVQTSSMLGNGGTVMQNIPSEEEKKESDLQISANAANILKNVGLKNITIAPIPPKTATVTSQTLSPVVSSPSLLMTSTPIKIPQLGPAVSITSETVLTPTLPIMTTNMVLPKIPKSLTVIPQTVTQPLAIPVATLAPSVAVSTDQRP</sequence>